<evidence type="ECO:0000256" key="1">
    <source>
        <dbReference type="SAM" id="MobiDB-lite"/>
    </source>
</evidence>
<sequence>MSKGLEMSEIRESTLPLMGSRRECLASPSAKPPPENLEVADGSGQQPPRFFDRPGPSGSCLRTQSPFDSQAEDLMLWSVILPRWGMSANGKFIQLPYSEPHIAAPDYGWLPTPTTKANQTAPSMQKHPSCRNLTGLIGHGPIHPEIWEWAMGLPIGWTELEPAETP</sequence>
<feature type="region of interest" description="Disordered" evidence="1">
    <location>
        <begin position="1"/>
        <end position="65"/>
    </location>
</feature>
<keyword evidence="2" id="KW-0489">Methyltransferase</keyword>
<dbReference type="GO" id="GO:0008168">
    <property type="term" value="F:methyltransferase activity"/>
    <property type="evidence" value="ECO:0007669"/>
    <property type="project" value="UniProtKB-KW"/>
</dbReference>
<dbReference type="EMBL" id="KR029587">
    <property type="protein sequence ID" value="AKH46945.1"/>
    <property type="molecule type" value="Genomic_DNA"/>
</dbReference>
<keyword evidence="2" id="KW-0808">Transferase</keyword>
<proteinExistence type="predicted"/>
<reference evidence="2" key="2">
    <citation type="submission" date="2015-03" db="EMBL/GenBank/DDBJ databases">
        <authorList>
            <person name="Chow C.-E.T."/>
            <person name="Winget D.M."/>
            <person name="White R.A.III."/>
            <person name="Hallam S.J."/>
            <person name="Suttle C.A."/>
        </authorList>
    </citation>
    <scope>NUCLEOTIDE SEQUENCE</scope>
    <source>
        <strain evidence="2">Anoxic2_3</strain>
    </source>
</reference>
<feature type="compositionally biased region" description="Basic and acidic residues" evidence="1">
    <location>
        <begin position="1"/>
        <end position="12"/>
    </location>
</feature>
<accession>A0A0F7L4Q2</accession>
<dbReference type="GO" id="GO:0032259">
    <property type="term" value="P:methylation"/>
    <property type="evidence" value="ECO:0007669"/>
    <property type="project" value="UniProtKB-KW"/>
</dbReference>
<name>A0A0F7L4Q2_9VIRU</name>
<organism evidence="2">
    <name type="scientific">uncultured marine virus</name>
    <dbReference type="NCBI Taxonomy" id="186617"/>
    <lineage>
        <taxon>Viruses</taxon>
        <taxon>environmental samples</taxon>
    </lineage>
</organism>
<reference evidence="2" key="1">
    <citation type="journal article" date="2015" name="Front. Microbiol.">
        <title>Combining genomic sequencing methods to explore viral diversity and reveal potential virus-host interactions.</title>
        <authorList>
            <person name="Chow C.E."/>
            <person name="Winget D.M."/>
            <person name="White R.A.III."/>
            <person name="Hallam S.J."/>
            <person name="Suttle C.A."/>
        </authorList>
    </citation>
    <scope>NUCLEOTIDE SEQUENCE</scope>
    <source>
        <strain evidence="2">Anoxic2_3</strain>
    </source>
</reference>
<protein>
    <submittedName>
        <fullName evidence="2">DNA methyltransferase</fullName>
    </submittedName>
</protein>
<evidence type="ECO:0000313" key="2">
    <source>
        <dbReference type="EMBL" id="AKH46945.1"/>
    </source>
</evidence>